<dbReference type="Proteomes" id="UP001629744">
    <property type="component" value="Unassembled WGS sequence"/>
</dbReference>
<keyword evidence="2" id="KW-1185">Reference proteome</keyword>
<dbReference type="RefSeq" id="WP_348605108.1">
    <property type="nucleotide sequence ID" value="NZ_CP157276.1"/>
</dbReference>
<protein>
    <recommendedName>
        <fullName evidence="3">Gliding motility protein</fullName>
    </recommendedName>
</protein>
<name>A0ABW9FT33_9NOCA</name>
<evidence type="ECO:0000313" key="1">
    <source>
        <dbReference type="EMBL" id="MFM1728746.1"/>
    </source>
</evidence>
<reference evidence="1 2" key="1">
    <citation type="submission" date="2023-11" db="EMBL/GenBank/DDBJ databases">
        <authorList>
            <person name="Val-Calvo J."/>
            <person name="Scortti M."/>
            <person name="Vazquez-Boland J."/>
        </authorList>
    </citation>
    <scope>NUCLEOTIDE SEQUENCE [LARGE SCALE GENOMIC DNA]</scope>
    <source>
        <strain evidence="1 2">DSM 46662</strain>
    </source>
</reference>
<gene>
    <name evidence="1" type="ORF">ABEU19_002240</name>
</gene>
<sequence>MTESDSPAVVACPGDVFVFPLERIGRYGACQVVAVDDARGLATVAVLAWTGTAVPEVATLADVPRMVRDFMFWTPTEILKNVPVEVPAEYVRIGTLPVSGETTTRSYDAWNFAPDVIRQYRWDTLPSETTAAFRTALASEKTVTVPGLAHSPSGAQYETRLIAARSFSDDAGYSVGEDFRMESLRAWPALYQLTLRSWRDDLLPFLESSPLVKELTLTGHGQRAIDLSRTGLDRLTIDITGLELLVLPPSLDLLNLHGTGADVGSDLRVVADGAGRWITVHLTGTVPAVHGLDRVHGLRIGAIENLDVSDVAERFPGISWLHLFGAPGLLHNLDGLQALPRLATLWICDLFGYAPDHFPGPDELPTLTSLDLDSVPADVAARVRARYKKAPRVELTVRRPRKPEWLAENLENPLRHWDGHDGIPRTVAKKARAAFIAALRQVRDESPTDENTVIAAATGFLDTIAALNRKHQFLYTLERDEVIDAVNTLTAGLSPEAHRALEPLIEEALDD</sequence>
<proteinExistence type="predicted"/>
<accession>A0ABW9FT33</accession>
<dbReference type="EMBL" id="JBDLNU010000002">
    <property type="protein sequence ID" value="MFM1728746.1"/>
    <property type="molecule type" value="Genomic_DNA"/>
</dbReference>
<evidence type="ECO:0000313" key="2">
    <source>
        <dbReference type="Proteomes" id="UP001629744"/>
    </source>
</evidence>
<evidence type="ECO:0008006" key="3">
    <source>
        <dbReference type="Google" id="ProtNLM"/>
    </source>
</evidence>
<comment type="caution">
    <text evidence="1">The sequence shown here is derived from an EMBL/GenBank/DDBJ whole genome shotgun (WGS) entry which is preliminary data.</text>
</comment>
<organism evidence="1 2">
    <name type="scientific">Prescottella soli</name>
    <dbReference type="NCBI Taxonomy" id="1543852"/>
    <lineage>
        <taxon>Bacteria</taxon>
        <taxon>Bacillati</taxon>
        <taxon>Actinomycetota</taxon>
        <taxon>Actinomycetes</taxon>
        <taxon>Mycobacteriales</taxon>
        <taxon>Nocardiaceae</taxon>
        <taxon>Prescottella</taxon>
    </lineage>
</organism>